<evidence type="ECO:0000313" key="1">
    <source>
        <dbReference type="EMBL" id="JAH84729.1"/>
    </source>
</evidence>
<protein>
    <submittedName>
        <fullName evidence="1">Uncharacterized protein</fullName>
    </submittedName>
</protein>
<name>A0A0E9W2Z4_ANGAN</name>
<dbReference type="AlphaFoldDB" id="A0A0E9W2Z4"/>
<reference evidence="1" key="2">
    <citation type="journal article" date="2015" name="Fish Shellfish Immunol.">
        <title>Early steps in the European eel (Anguilla anguilla)-Vibrio vulnificus interaction in the gills: Role of the RtxA13 toxin.</title>
        <authorList>
            <person name="Callol A."/>
            <person name="Pajuelo D."/>
            <person name="Ebbesson L."/>
            <person name="Teles M."/>
            <person name="MacKenzie S."/>
            <person name="Amaro C."/>
        </authorList>
    </citation>
    <scope>NUCLEOTIDE SEQUENCE</scope>
</reference>
<dbReference type="EMBL" id="GBXM01023848">
    <property type="protein sequence ID" value="JAH84729.1"/>
    <property type="molecule type" value="Transcribed_RNA"/>
</dbReference>
<sequence length="34" mass="3862">MFHTKYVNLCVPHALATEFSRAQHVSQIQVDPGH</sequence>
<reference evidence="1" key="1">
    <citation type="submission" date="2014-11" db="EMBL/GenBank/DDBJ databases">
        <authorList>
            <person name="Amaro Gonzalez C."/>
        </authorList>
    </citation>
    <scope>NUCLEOTIDE SEQUENCE</scope>
</reference>
<proteinExistence type="predicted"/>
<organism evidence="1">
    <name type="scientific">Anguilla anguilla</name>
    <name type="common">European freshwater eel</name>
    <name type="synonym">Muraena anguilla</name>
    <dbReference type="NCBI Taxonomy" id="7936"/>
    <lineage>
        <taxon>Eukaryota</taxon>
        <taxon>Metazoa</taxon>
        <taxon>Chordata</taxon>
        <taxon>Craniata</taxon>
        <taxon>Vertebrata</taxon>
        <taxon>Euteleostomi</taxon>
        <taxon>Actinopterygii</taxon>
        <taxon>Neopterygii</taxon>
        <taxon>Teleostei</taxon>
        <taxon>Anguilliformes</taxon>
        <taxon>Anguillidae</taxon>
        <taxon>Anguilla</taxon>
    </lineage>
</organism>
<accession>A0A0E9W2Z4</accession>